<dbReference type="SMART" id="SM00747">
    <property type="entry name" value="CFEM"/>
    <property type="match status" value="1"/>
</dbReference>
<keyword evidence="4" id="KW-1003">Cell membrane</keyword>
<accession>A0AAJ0BXR5</accession>
<keyword evidence="15" id="KW-0449">Lipoprotein</keyword>
<dbReference type="PROSITE" id="PS50941">
    <property type="entry name" value="CHIT_BIND_I_2"/>
    <property type="match status" value="1"/>
</dbReference>
<dbReference type="GO" id="GO:0046872">
    <property type="term" value="F:metal ion binding"/>
    <property type="evidence" value="ECO:0007669"/>
    <property type="project" value="UniProtKB-UniRule"/>
</dbReference>
<keyword evidence="7" id="KW-0336">GPI-anchor</keyword>
<evidence type="ECO:0000256" key="12">
    <source>
        <dbReference type="ARBA" id="ARBA00023136"/>
    </source>
</evidence>
<dbReference type="GeneID" id="85314926"/>
<evidence type="ECO:0000256" key="1">
    <source>
        <dbReference type="ARBA" id="ARBA00004609"/>
    </source>
</evidence>
<organism evidence="22 23">
    <name type="scientific">Phialemonium atrogriseum</name>
    <dbReference type="NCBI Taxonomy" id="1093897"/>
    <lineage>
        <taxon>Eukaryota</taxon>
        <taxon>Fungi</taxon>
        <taxon>Dikarya</taxon>
        <taxon>Ascomycota</taxon>
        <taxon>Pezizomycotina</taxon>
        <taxon>Sordariomycetes</taxon>
        <taxon>Sordariomycetidae</taxon>
        <taxon>Cephalothecales</taxon>
        <taxon>Cephalothecaceae</taxon>
        <taxon>Phialemonium</taxon>
    </lineage>
</organism>
<feature type="disulfide bond" evidence="16">
    <location>
        <begin position="182"/>
        <end position="196"/>
    </location>
</feature>
<evidence type="ECO:0000256" key="10">
    <source>
        <dbReference type="ARBA" id="ARBA00022729"/>
    </source>
</evidence>
<evidence type="ECO:0000256" key="2">
    <source>
        <dbReference type="ARBA" id="ARBA00004613"/>
    </source>
</evidence>
<comment type="caution">
    <text evidence="16">Lacks conserved residue(s) required for the propagation of feature annotation.</text>
</comment>
<evidence type="ECO:0008006" key="24">
    <source>
        <dbReference type="Google" id="ProtNLM"/>
    </source>
</evidence>
<evidence type="ECO:0000256" key="7">
    <source>
        <dbReference type="ARBA" id="ARBA00022622"/>
    </source>
</evidence>
<keyword evidence="6 17" id="KW-0349">Heme</keyword>
<evidence type="ECO:0000259" key="19">
    <source>
        <dbReference type="PROSITE" id="PS50941"/>
    </source>
</evidence>
<proteinExistence type="inferred from homology"/>
<evidence type="ECO:0000256" key="8">
    <source>
        <dbReference type="ARBA" id="ARBA00022669"/>
    </source>
</evidence>
<dbReference type="InterPro" id="IPR036779">
    <property type="entry name" value="LysM_dom_sf"/>
</dbReference>
<dbReference type="GO" id="GO:0008061">
    <property type="term" value="F:chitin binding"/>
    <property type="evidence" value="ECO:0007669"/>
    <property type="project" value="UniProtKB-UniRule"/>
</dbReference>
<evidence type="ECO:0000256" key="15">
    <source>
        <dbReference type="ARBA" id="ARBA00023288"/>
    </source>
</evidence>
<dbReference type="PROSITE" id="PS52012">
    <property type="entry name" value="CFEM"/>
    <property type="match status" value="1"/>
</dbReference>
<evidence type="ECO:0000256" key="3">
    <source>
        <dbReference type="ARBA" id="ARBA00010031"/>
    </source>
</evidence>
<keyword evidence="10" id="KW-0732">Signal</keyword>
<dbReference type="GO" id="GO:0005576">
    <property type="term" value="C:extracellular region"/>
    <property type="evidence" value="ECO:0007669"/>
    <property type="project" value="UniProtKB-SubCell"/>
</dbReference>
<feature type="binding site" description="axial binding residue" evidence="17">
    <location>
        <position position="275"/>
    </location>
    <ligand>
        <name>heme</name>
        <dbReference type="ChEBI" id="CHEBI:30413"/>
    </ligand>
    <ligandPart>
        <name>Fe</name>
        <dbReference type="ChEBI" id="CHEBI:18248"/>
    </ligandPart>
</feature>
<evidence type="ECO:0000256" key="5">
    <source>
        <dbReference type="ARBA" id="ARBA00022525"/>
    </source>
</evidence>
<evidence type="ECO:0000313" key="22">
    <source>
        <dbReference type="EMBL" id="KAK1765333.1"/>
    </source>
</evidence>
<evidence type="ECO:0000256" key="14">
    <source>
        <dbReference type="ARBA" id="ARBA00023180"/>
    </source>
</evidence>
<dbReference type="InterPro" id="IPR018392">
    <property type="entry name" value="LysM"/>
</dbReference>
<feature type="disulfide bond" evidence="17">
    <location>
        <begin position="280"/>
        <end position="313"/>
    </location>
</feature>
<dbReference type="Proteomes" id="UP001244011">
    <property type="component" value="Unassembled WGS sequence"/>
</dbReference>
<dbReference type="RefSeq" id="XP_060281546.1">
    <property type="nucleotide sequence ID" value="XM_060431739.1"/>
</dbReference>
<dbReference type="Gene3D" id="3.10.350.10">
    <property type="entry name" value="LysM domain"/>
    <property type="match status" value="1"/>
</dbReference>
<dbReference type="Gene3D" id="3.30.60.10">
    <property type="entry name" value="Endochitinase-like"/>
    <property type="match status" value="1"/>
</dbReference>
<comment type="caution">
    <text evidence="22">The sequence shown here is derived from an EMBL/GenBank/DDBJ whole genome shotgun (WGS) entry which is preliminary data.</text>
</comment>
<dbReference type="PANTHER" id="PTHR37928">
    <property type="entry name" value="CFEM DOMAIN PROTEIN (AFU_ORTHOLOGUE AFUA_6G14090)"/>
    <property type="match status" value="1"/>
</dbReference>
<gene>
    <name evidence="22" type="ORF">QBC33DRAFT_593563</name>
</gene>
<keyword evidence="5" id="KW-0964">Secreted</keyword>
<evidence type="ECO:0000259" key="20">
    <source>
        <dbReference type="PROSITE" id="PS51782"/>
    </source>
</evidence>
<protein>
    <recommendedName>
        <fullName evidence="24">LysM domain-containing protein</fullName>
    </recommendedName>
</protein>
<keyword evidence="12" id="KW-0472">Membrane</keyword>
<reference evidence="22" key="1">
    <citation type="submission" date="2023-06" db="EMBL/GenBank/DDBJ databases">
        <title>Genome-scale phylogeny and comparative genomics of the fungal order Sordariales.</title>
        <authorList>
            <consortium name="Lawrence Berkeley National Laboratory"/>
            <person name="Hensen N."/>
            <person name="Bonometti L."/>
            <person name="Westerberg I."/>
            <person name="Brannstrom I.O."/>
            <person name="Guillou S."/>
            <person name="Cros-Aarteil S."/>
            <person name="Calhoun S."/>
            <person name="Haridas S."/>
            <person name="Kuo A."/>
            <person name="Mondo S."/>
            <person name="Pangilinan J."/>
            <person name="Riley R."/>
            <person name="Labutti K."/>
            <person name="Andreopoulos B."/>
            <person name="Lipzen A."/>
            <person name="Chen C."/>
            <person name="Yanf M."/>
            <person name="Daum C."/>
            <person name="Ng V."/>
            <person name="Clum A."/>
            <person name="Steindorff A."/>
            <person name="Ohm R."/>
            <person name="Martin F."/>
            <person name="Silar P."/>
            <person name="Natvig D."/>
            <person name="Lalanne C."/>
            <person name="Gautier V."/>
            <person name="Ament-Velasquez S.L."/>
            <person name="Kruys A."/>
            <person name="Hutchinson M.I."/>
            <person name="Powell A.J."/>
            <person name="Barry K."/>
            <person name="Miller A.N."/>
            <person name="Grigoriev I.V."/>
            <person name="Debuchy R."/>
            <person name="Gladieux P."/>
            <person name="Thoren M.H."/>
            <person name="Johannesson H."/>
        </authorList>
    </citation>
    <scope>NUCLEOTIDE SEQUENCE</scope>
    <source>
        <strain evidence="22">8032-3</strain>
    </source>
</reference>
<dbReference type="InterPro" id="IPR036861">
    <property type="entry name" value="Endochitinase-like_sf"/>
</dbReference>
<feature type="domain" description="CFEM" evidence="21">
    <location>
        <begin position="226"/>
        <end position="331"/>
    </location>
</feature>
<evidence type="ECO:0000256" key="16">
    <source>
        <dbReference type="PROSITE-ProRule" id="PRU00261"/>
    </source>
</evidence>
<feature type="domain" description="LysM" evidence="20">
    <location>
        <begin position="58"/>
        <end position="104"/>
    </location>
</feature>
<feature type="domain" description="Chitin-binding type-1" evidence="19">
    <location>
        <begin position="164"/>
        <end position="209"/>
    </location>
</feature>
<dbReference type="InterPro" id="IPR051735">
    <property type="entry name" value="CFEM_domain"/>
</dbReference>
<dbReference type="PROSITE" id="PS51782">
    <property type="entry name" value="LYSM"/>
    <property type="match status" value="1"/>
</dbReference>
<keyword evidence="13 16" id="KW-1015">Disulfide bond</keyword>
<evidence type="ECO:0000256" key="13">
    <source>
        <dbReference type="ARBA" id="ARBA00023157"/>
    </source>
</evidence>
<evidence type="ECO:0000259" key="21">
    <source>
        <dbReference type="PROSITE" id="PS52012"/>
    </source>
</evidence>
<evidence type="ECO:0000256" key="4">
    <source>
        <dbReference type="ARBA" id="ARBA00022475"/>
    </source>
</evidence>
<evidence type="ECO:0000256" key="17">
    <source>
        <dbReference type="PROSITE-ProRule" id="PRU01356"/>
    </source>
</evidence>
<comment type="subcellular location">
    <subcellularLocation>
        <location evidence="1">Cell membrane</location>
        <topology evidence="1">Lipid-anchor</topology>
        <topology evidence="1">GPI-anchor</topology>
    </subcellularLocation>
    <subcellularLocation>
        <location evidence="2">Secreted</location>
    </subcellularLocation>
</comment>
<dbReference type="CDD" id="cd00118">
    <property type="entry name" value="LysM"/>
    <property type="match status" value="1"/>
</dbReference>
<keyword evidence="9 17" id="KW-0479">Metal-binding</keyword>
<dbReference type="InterPro" id="IPR008427">
    <property type="entry name" value="Extracellular_membr_CFEM_dom"/>
</dbReference>
<dbReference type="InterPro" id="IPR001002">
    <property type="entry name" value="Chitin-bd_1"/>
</dbReference>
<evidence type="ECO:0000256" key="9">
    <source>
        <dbReference type="ARBA" id="ARBA00022723"/>
    </source>
</evidence>
<keyword evidence="23" id="KW-1185">Reference proteome</keyword>
<comment type="similarity">
    <text evidence="3">Belongs to the RBT5 family.</text>
</comment>
<evidence type="ECO:0000256" key="6">
    <source>
        <dbReference type="ARBA" id="ARBA00022617"/>
    </source>
</evidence>
<dbReference type="AlphaFoldDB" id="A0AAJ0BXR5"/>
<dbReference type="EMBL" id="MU839016">
    <property type="protein sequence ID" value="KAK1765333.1"/>
    <property type="molecule type" value="Genomic_DNA"/>
</dbReference>
<feature type="disulfide bond" evidence="17">
    <location>
        <begin position="271"/>
        <end position="278"/>
    </location>
</feature>
<evidence type="ECO:0000313" key="23">
    <source>
        <dbReference type="Proteomes" id="UP001244011"/>
    </source>
</evidence>
<dbReference type="GO" id="GO:0005886">
    <property type="term" value="C:plasma membrane"/>
    <property type="evidence" value="ECO:0007669"/>
    <property type="project" value="UniProtKB-SubCell"/>
</dbReference>
<sequence>MKHFVETPATWNVKRWEGAYNPKALKRTNGTMSTRTTLVTTVDTEIQPGDVNCRYSATTSATVNYYTCTQMATKYGITVDDFFTLNPTLELDCSNIQLKTEYCVDGFIEPVRATDQLCAPPNVNATCLGTGDDFCGTSVCFSGNCTIPNTEPTPPDWMSGNTPDGTCGGENGYTCNVVYGMCCNKDGICGVLASDCGAGCQPEFGDCSSISTTSASSTTSKSSSSTSHITASPTSKTTTTSTTSTIAFSSLPSCGQTCFNNMVAMYSSLGCASPDPYCLCSNVNFGYGLRHCSNGACGTDVTSTVIAYGSAYCASASATATAKAQMGWFDC</sequence>
<dbReference type="PANTHER" id="PTHR37928:SF1">
    <property type="entry name" value="CFEM DOMAIN PROTEIN (AFU_ORTHOLOGUE AFUA_6G14090)"/>
    <property type="match status" value="1"/>
</dbReference>
<name>A0AAJ0BXR5_9PEZI</name>
<keyword evidence="11 17" id="KW-0408">Iron</keyword>
<dbReference type="Pfam" id="PF05730">
    <property type="entry name" value="CFEM"/>
    <property type="match status" value="1"/>
</dbReference>
<keyword evidence="14" id="KW-0325">Glycoprotein</keyword>
<dbReference type="GO" id="GO:0098552">
    <property type="term" value="C:side of membrane"/>
    <property type="evidence" value="ECO:0007669"/>
    <property type="project" value="UniProtKB-KW"/>
</dbReference>
<evidence type="ECO:0000256" key="18">
    <source>
        <dbReference type="SAM" id="MobiDB-lite"/>
    </source>
</evidence>
<keyword evidence="8 16" id="KW-0147">Chitin-binding</keyword>
<evidence type="ECO:0000256" key="11">
    <source>
        <dbReference type="ARBA" id="ARBA00023004"/>
    </source>
</evidence>
<feature type="region of interest" description="Disordered" evidence="18">
    <location>
        <begin position="216"/>
        <end position="240"/>
    </location>
</feature>